<evidence type="ECO:0000313" key="2">
    <source>
        <dbReference type="EMBL" id="KAK5112971.1"/>
    </source>
</evidence>
<organism evidence="2 3">
    <name type="scientific">Meristemomyces frigidus</name>
    <dbReference type="NCBI Taxonomy" id="1508187"/>
    <lineage>
        <taxon>Eukaryota</taxon>
        <taxon>Fungi</taxon>
        <taxon>Dikarya</taxon>
        <taxon>Ascomycota</taxon>
        <taxon>Pezizomycotina</taxon>
        <taxon>Dothideomycetes</taxon>
        <taxon>Dothideomycetidae</taxon>
        <taxon>Mycosphaerellales</taxon>
        <taxon>Teratosphaeriaceae</taxon>
        <taxon>Meristemomyces</taxon>
    </lineage>
</organism>
<feature type="compositionally biased region" description="Acidic residues" evidence="1">
    <location>
        <begin position="405"/>
        <end position="415"/>
    </location>
</feature>
<evidence type="ECO:0000256" key="1">
    <source>
        <dbReference type="SAM" id="MobiDB-lite"/>
    </source>
</evidence>
<dbReference type="PANTHER" id="PTHR37015">
    <property type="entry name" value="REVERSE TRANSCRIPTASE DOMAIN-CONTAINING PROTEIN"/>
    <property type="match status" value="1"/>
</dbReference>
<feature type="compositionally biased region" description="Acidic residues" evidence="1">
    <location>
        <begin position="477"/>
        <end position="496"/>
    </location>
</feature>
<evidence type="ECO:0008006" key="4">
    <source>
        <dbReference type="Google" id="ProtNLM"/>
    </source>
</evidence>
<dbReference type="EMBL" id="JAVRRL010000027">
    <property type="protein sequence ID" value="KAK5112971.1"/>
    <property type="molecule type" value="Genomic_DNA"/>
</dbReference>
<feature type="region of interest" description="Disordered" evidence="1">
    <location>
        <begin position="430"/>
        <end position="504"/>
    </location>
</feature>
<accession>A0AAN7TF78</accession>
<dbReference type="PANTHER" id="PTHR37015:SF2">
    <property type="entry name" value="REVERSE TRANSCRIPTASE DOMAIN-CONTAINING PROTEIN"/>
    <property type="match status" value="1"/>
</dbReference>
<protein>
    <recommendedName>
        <fullName evidence="4">Reverse transcriptase domain-containing protein</fullName>
    </recommendedName>
</protein>
<comment type="caution">
    <text evidence="2">The sequence shown here is derived from an EMBL/GenBank/DDBJ whole genome shotgun (WGS) entry which is preliminary data.</text>
</comment>
<name>A0AAN7TF78_9PEZI</name>
<reference evidence="2" key="1">
    <citation type="submission" date="2023-08" db="EMBL/GenBank/DDBJ databases">
        <title>Black Yeasts Isolated from many extreme environments.</title>
        <authorList>
            <person name="Coleine C."/>
            <person name="Stajich J.E."/>
            <person name="Selbmann L."/>
        </authorList>
    </citation>
    <scope>NUCLEOTIDE SEQUENCE</scope>
    <source>
        <strain evidence="2">CCFEE 5401</strain>
    </source>
</reference>
<feature type="compositionally biased region" description="Polar residues" evidence="1">
    <location>
        <begin position="430"/>
        <end position="448"/>
    </location>
</feature>
<dbReference type="Proteomes" id="UP001310890">
    <property type="component" value="Unassembled WGS sequence"/>
</dbReference>
<sequence length="998" mass="112152">MAPTGSLYSQTLQDITNTKLDELAKRREIFERYHKRVISIADKDGDVAENLVVLSDIIKASFGVSVTDGHVVRGSSGTKNAALEIDLQNLDRFLAQAKYDPTVNTKTKERWLQGLLRHVRIQSLKYTYASLYGRLTTEWLGAKTGSATAAIAKTEVGDEDVEMGDYEHVSSAKKLESRAKWEQNVFTAASVDVDAIKSMLGGLYEASPDGSTVLPNALQALRAKVAAFEQRLQTPGNFNQHTLAWVINGLLDSDLLTDEKRDALRDFQGNAVILSEVADVLNMRVAALKDWSWGDEVPLEERRQLNGGFNIYMHEDLLQALFLQYIGVKWSVFWKSAFREFRRTKDVWESAGNTNITAVEKKRREFYLGHTPVGPTVSSMKMKLYRRNYFVSQLFSSENQKTNAEEGEEEADFDEMVPQQQQRSLFAMQSYQAPQSSQKHAARTSTGGQAPRMQMAARASRPTPTGSLGFATPDGWKEDDEEDEEDTDDDDDDDDESAHAKNPMAAKQGLLHLLSTDIMVKTRFYGELACFRSQIDNLYPSLPHASIKTVLSYLGVSPTWLQFFTHFLEAPLRFADESSAAPRQRKNGTPGSHVLSEVFAEVILFNLDLMINQKTEGEILWRLRDDFWFWSADVEICVTAWSSASDFLRTMGLGVNSARTGSVKVQRDEASPSGIEAGNVPTKLPQGQIRWGMLCLEPSSGRFEIDQEMVNKHTDELSRQLKNKGNSVFAFIQVWNSYATRFFTSNFGKPANCFGRQHVDNMLATHRRIQQQVFTQSSNPNSSFVDHLKQVLADRHGVTDIPDGYFYFPTSLGGLDITNPFITLLQVRDNVVADHAKLFSDFLVSEKEGYRIAKHAYETGKTPRNRNRVSGDPNFVPEDPATFMPVAEYTKYREELPYTSGQAQLGDLYKKLLGKPSQQSIETVPNGEILRAVGTTTTSGRGGPLQNWSCMQPYWKWVAELYGPEMIERFGGFEIVDAGLLPMGMVALFRSGRVKWQE</sequence>
<gene>
    <name evidence="2" type="ORF">LTR62_003793</name>
</gene>
<proteinExistence type="predicted"/>
<feature type="region of interest" description="Disordered" evidence="1">
    <location>
        <begin position="398"/>
        <end position="418"/>
    </location>
</feature>
<evidence type="ECO:0000313" key="3">
    <source>
        <dbReference type="Proteomes" id="UP001310890"/>
    </source>
</evidence>
<dbReference type="AlphaFoldDB" id="A0AAN7TF78"/>